<dbReference type="Gene3D" id="3.10.10.10">
    <property type="entry name" value="HIV Type 1 Reverse Transcriptase, subunit A, domain 1"/>
    <property type="match status" value="1"/>
</dbReference>
<dbReference type="InterPro" id="IPR053134">
    <property type="entry name" value="RNA-dir_DNA_polymerase"/>
</dbReference>
<keyword evidence="3" id="KW-0808">Transferase</keyword>
<proteinExistence type="predicted"/>
<dbReference type="InterPro" id="IPR043502">
    <property type="entry name" value="DNA/RNA_pol_sf"/>
</dbReference>
<sequence>MDERLSKDTSTTQQKTARTMSTREYERRHRSRRSRNPRPSLFSRIKRERSRSPRQKSREKEGGVFKRLGNKGKSVSARPDGHNRNSYSEYTEALLESEDSGGEHWKSRSKKMKSSRKEDDLSQPWVCEEIDPFTLRIRYFDFIKTRMPSHIKMYDGSKDPENLIKIFQAATKTERWAMPTWCHMFISKLTGNTRPRVMSGRNRSHYKNNKRVTRCKISRKQDRFTLLTKTPKEIFALGKGKFKARPPTMAPVEEQNHTKFCEFHGEVGHNTNEWEDEGIEGPVIIEAEIGGHCIHRMYVDGGSASEILYDHFFNRLRQEIKNQLMPATTPLIGFSGEIIWPKWQIKLLVKIRDEEHFTVAWMNFVVVRMLKHPVEGGVITLKSSRLVPLECAMVSEPEENLSATKKIVKERVKVAINPEYPEQTPVDMTGVPRHIVEHRWNIQEGCPSRLCVDFKDVKKACLKDGYPLQEINWKVESICGFPFKCFLNAYKSYHQIQMVKEDEEKTAFITSQGIFCYTKMPFSLRNAGVTYQRLVDKEFHKHIGRNLQVYVDDLVIKSHTEDEIVRDIEETFKTLREINMKWNLKKCTFRVEEGMFLGYTVNTKGLKVCQTRFLAKSAEKSLPFFKTLKKYTNKSDVYWTAEAKEAFKQMKKLIAKLPMLTTLVEREELSAGLEYEALIARLRIAEQMGVKNLQFNAFSIRKVPRSENKKPVALSKIASTSFARLSKQVLVEELKEKSISKVEILVVVEEEGDTWMTSIFEYLTEKTLPVNVKEASAIRRKSQRFTIINRILYKKSFLGPWLRPGKVKFLTVAMDYFTKWIEEKPVATITGNHVKNLCGTILSIDSDYHERLSRIMENSSGTIHLKIGARNYAFANTLLLLSTRKPMVWWKEQIATWEKE</sequence>
<keyword evidence="3" id="KW-0695">RNA-directed DNA polymerase</keyword>
<dbReference type="PANTHER" id="PTHR24559">
    <property type="entry name" value="TRANSPOSON TY3-I GAG-POL POLYPROTEIN"/>
    <property type="match status" value="1"/>
</dbReference>
<dbReference type="CDD" id="cd01647">
    <property type="entry name" value="RT_LTR"/>
    <property type="match status" value="1"/>
</dbReference>
<protein>
    <submittedName>
        <fullName evidence="3">Reverse transcriptase domain-containing protein</fullName>
    </submittedName>
</protein>
<feature type="region of interest" description="Disordered" evidence="1">
    <location>
        <begin position="98"/>
        <end position="118"/>
    </location>
</feature>
<evidence type="ECO:0000256" key="1">
    <source>
        <dbReference type="SAM" id="MobiDB-lite"/>
    </source>
</evidence>
<keyword evidence="3" id="KW-0548">Nucleotidyltransferase</keyword>
<evidence type="ECO:0000313" key="3">
    <source>
        <dbReference type="EMBL" id="GEU44797.1"/>
    </source>
</evidence>
<dbReference type="GO" id="GO:0003964">
    <property type="term" value="F:RNA-directed DNA polymerase activity"/>
    <property type="evidence" value="ECO:0007669"/>
    <property type="project" value="UniProtKB-KW"/>
</dbReference>
<dbReference type="InterPro" id="IPR043128">
    <property type="entry name" value="Rev_trsase/Diguanyl_cyclase"/>
</dbReference>
<reference evidence="3" key="1">
    <citation type="journal article" date="2019" name="Sci. Rep.">
        <title>Draft genome of Tanacetum cinerariifolium, the natural source of mosquito coil.</title>
        <authorList>
            <person name="Yamashiro T."/>
            <person name="Shiraishi A."/>
            <person name="Satake H."/>
            <person name="Nakayama K."/>
        </authorList>
    </citation>
    <scope>NUCLEOTIDE SEQUENCE</scope>
</reference>
<feature type="region of interest" description="Disordered" evidence="1">
    <location>
        <begin position="1"/>
        <end position="86"/>
    </location>
</feature>
<organism evidence="3">
    <name type="scientific">Tanacetum cinerariifolium</name>
    <name type="common">Dalmatian daisy</name>
    <name type="synonym">Chrysanthemum cinerariifolium</name>
    <dbReference type="NCBI Taxonomy" id="118510"/>
    <lineage>
        <taxon>Eukaryota</taxon>
        <taxon>Viridiplantae</taxon>
        <taxon>Streptophyta</taxon>
        <taxon>Embryophyta</taxon>
        <taxon>Tracheophyta</taxon>
        <taxon>Spermatophyta</taxon>
        <taxon>Magnoliopsida</taxon>
        <taxon>eudicotyledons</taxon>
        <taxon>Gunneridae</taxon>
        <taxon>Pentapetalae</taxon>
        <taxon>asterids</taxon>
        <taxon>campanulids</taxon>
        <taxon>Asterales</taxon>
        <taxon>Asteraceae</taxon>
        <taxon>Asteroideae</taxon>
        <taxon>Anthemideae</taxon>
        <taxon>Anthemidinae</taxon>
        <taxon>Tanacetum</taxon>
    </lineage>
</organism>
<accession>A0A6L2K7V1</accession>
<evidence type="ECO:0000259" key="2">
    <source>
        <dbReference type="Pfam" id="PF00078"/>
    </source>
</evidence>
<dbReference type="AlphaFoldDB" id="A0A6L2K7V1"/>
<feature type="compositionally biased region" description="Basic residues" evidence="1">
    <location>
        <begin position="44"/>
        <end position="55"/>
    </location>
</feature>
<dbReference type="Pfam" id="PF00078">
    <property type="entry name" value="RVT_1"/>
    <property type="match status" value="1"/>
</dbReference>
<comment type="caution">
    <text evidence="3">The sequence shown here is derived from an EMBL/GenBank/DDBJ whole genome shotgun (WGS) entry which is preliminary data.</text>
</comment>
<name>A0A6L2K7V1_TANCI</name>
<feature type="compositionally biased region" description="Polar residues" evidence="1">
    <location>
        <begin position="8"/>
        <end position="20"/>
    </location>
</feature>
<gene>
    <name evidence="3" type="ORF">Tci_016775</name>
</gene>
<dbReference type="Gene3D" id="3.30.70.270">
    <property type="match status" value="1"/>
</dbReference>
<dbReference type="EMBL" id="BKCJ010001895">
    <property type="protein sequence ID" value="GEU44797.1"/>
    <property type="molecule type" value="Genomic_DNA"/>
</dbReference>
<dbReference type="SUPFAM" id="SSF56672">
    <property type="entry name" value="DNA/RNA polymerases"/>
    <property type="match status" value="1"/>
</dbReference>
<dbReference type="PANTHER" id="PTHR24559:SF444">
    <property type="entry name" value="REVERSE TRANSCRIPTASE DOMAIN-CONTAINING PROTEIN"/>
    <property type="match status" value="1"/>
</dbReference>
<dbReference type="InterPro" id="IPR000477">
    <property type="entry name" value="RT_dom"/>
</dbReference>
<feature type="domain" description="Reverse transcriptase" evidence="2">
    <location>
        <begin position="451"/>
        <end position="601"/>
    </location>
</feature>